<dbReference type="Gene3D" id="2.40.180.10">
    <property type="entry name" value="Catalase core domain"/>
    <property type="match status" value="1"/>
</dbReference>
<evidence type="ECO:0000256" key="8">
    <source>
        <dbReference type="ARBA" id="ARBA00023004"/>
    </source>
</evidence>
<organism evidence="15 17">
    <name type="scientific">Odoribacter splanchnicus</name>
    <dbReference type="NCBI Taxonomy" id="28118"/>
    <lineage>
        <taxon>Bacteria</taxon>
        <taxon>Pseudomonadati</taxon>
        <taxon>Bacteroidota</taxon>
        <taxon>Bacteroidia</taxon>
        <taxon>Bacteroidales</taxon>
        <taxon>Odoribacteraceae</taxon>
        <taxon>Odoribacter</taxon>
    </lineage>
</organism>
<protein>
    <recommendedName>
        <fullName evidence="3">catalase</fullName>
        <ecNumber evidence="3">1.11.1.6</ecNumber>
    </recommendedName>
</protein>
<dbReference type="InterPro" id="IPR018028">
    <property type="entry name" value="Catalase"/>
</dbReference>
<evidence type="ECO:0000256" key="9">
    <source>
        <dbReference type="ARBA" id="ARBA00023324"/>
    </source>
</evidence>
<feature type="active site" evidence="11">
    <location>
        <position position="56"/>
    </location>
</feature>
<dbReference type="EMBL" id="QRYW01000016">
    <property type="protein sequence ID" value="RGV26835.1"/>
    <property type="molecule type" value="Genomic_DNA"/>
</dbReference>
<evidence type="ECO:0000313" key="16">
    <source>
        <dbReference type="EMBL" id="RGY06467.1"/>
    </source>
</evidence>
<sequence length="495" mass="56731">MEDKKTQLTNEAGIPVGDNQNSRTAGPRGPELLENVWLLEKLAHFNRERIPERIVHAKGCGAFGTFTVTNDITRYTKAAIFSKVGKKTDLFARFSTVAGERGAADTERDVRGFALKFYTDEGNWDLVGNNTPVFFVRDPLKFPDFIHTQKRDPKTNLRSNTAMWDFWSLTPESLHQVMILMSDRGIPRNMRQQHGFGSHTYSFYNAGDKRVWVKFHMISQQGIANYTNEEAEQIVAKDREHSQRDLFEHIEKGDFPKWKMCVQIMPEEEAKTYRFNPFDLTKVWSHKDYPLIEVGLIELNRNPENYFADVEQSAFNPANAVPGIGFSPDRMLQGRLFAYGDAHRYRLGVNADSIPVNRSHCPVHNYHRDGHMRVDGNAGASVNYEPNSFNGPVSDTKYNYPPLELENAAGHYPQDNDFYTQPGDLYRLLPADEKDRLTSNFTAATADVPEPIRIRAIARFYQADEHCGKEMARKTQTDLKKILEEVKRQQALESR</sequence>
<evidence type="ECO:0000256" key="1">
    <source>
        <dbReference type="ARBA" id="ARBA00001971"/>
    </source>
</evidence>
<feature type="region of interest" description="Disordered" evidence="13">
    <location>
        <begin position="1"/>
        <end position="27"/>
    </location>
</feature>
<dbReference type="InterPro" id="IPR011614">
    <property type="entry name" value="Catalase_core"/>
</dbReference>
<feature type="active site" evidence="11">
    <location>
        <position position="129"/>
    </location>
</feature>
<dbReference type="InterPro" id="IPR040333">
    <property type="entry name" value="Catalase_3"/>
</dbReference>
<dbReference type="InterPro" id="IPR024711">
    <property type="entry name" value="Catalase_clade1/3"/>
</dbReference>
<reference evidence="17 18" key="1">
    <citation type="submission" date="2018-08" db="EMBL/GenBank/DDBJ databases">
        <title>A genome reference for cultivated species of the human gut microbiota.</title>
        <authorList>
            <person name="Zou Y."/>
            <person name="Xue W."/>
            <person name="Luo G."/>
        </authorList>
    </citation>
    <scope>NUCLEOTIDE SEQUENCE [LARGE SCALE GENOMIC DNA]</scope>
    <source>
        <strain evidence="15 17">AF14-6AC</strain>
        <strain evidence="16 18">OF03-11</strain>
    </source>
</reference>
<comment type="catalytic activity">
    <reaction evidence="10">
        <text>2 H2O2 = O2 + 2 H2O</text>
        <dbReference type="Rhea" id="RHEA:20309"/>
        <dbReference type="ChEBI" id="CHEBI:15377"/>
        <dbReference type="ChEBI" id="CHEBI:15379"/>
        <dbReference type="ChEBI" id="CHEBI:16240"/>
        <dbReference type="EC" id="1.11.1.6"/>
    </reaction>
</comment>
<dbReference type="InterPro" id="IPR010582">
    <property type="entry name" value="Catalase_immune_responsive"/>
</dbReference>
<evidence type="ECO:0000259" key="14">
    <source>
        <dbReference type="SMART" id="SM01060"/>
    </source>
</evidence>
<dbReference type="PRINTS" id="PR00067">
    <property type="entry name" value="CATALASE"/>
</dbReference>
<evidence type="ECO:0000256" key="13">
    <source>
        <dbReference type="SAM" id="MobiDB-lite"/>
    </source>
</evidence>
<dbReference type="InterPro" id="IPR020835">
    <property type="entry name" value="Catalase_sf"/>
</dbReference>
<dbReference type="CDD" id="cd08156">
    <property type="entry name" value="catalase_clade_3"/>
    <property type="match status" value="1"/>
</dbReference>
<evidence type="ECO:0000256" key="3">
    <source>
        <dbReference type="ARBA" id="ARBA00012314"/>
    </source>
</evidence>
<proteinExistence type="inferred from homology"/>
<dbReference type="GO" id="GO:0042542">
    <property type="term" value="P:response to hydrogen peroxide"/>
    <property type="evidence" value="ECO:0007669"/>
    <property type="project" value="TreeGrafter"/>
</dbReference>
<comment type="cofactor">
    <cofactor evidence="1 12">
        <name>heme</name>
        <dbReference type="ChEBI" id="CHEBI:30413"/>
    </cofactor>
</comment>
<comment type="caution">
    <text evidence="15">The sequence shown here is derived from an EMBL/GenBank/DDBJ whole genome shotgun (WGS) entry which is preliminary data.</text>
</comment>
<evidence type="ECO:0000256" key="5">
    <source>
        <dbReference type="ARBA" id="ARBA00022617"/>
    </source>
</evidence>
<keyword evidence="7 15" id="KW-0560">Oxidoreductase</keyword>
<dbReference type="Proteomes" id="UP000283426">
    <property type="component" value="Unassembled WGS sequence"/>
</dbReference>
<dbReference type="GO" id="GO:0004096">
    <property type="term" value="F:catalase activity"/>
    <property type="evidence" value="ECO:0007669"/>
    <property type="project" value="UniProtKB-EC"/>
</dbReference>
<dbReference type="GO" id="GO:0020037">
    <property type="term" value="F:heme binding"/>
    <property type="evidence" value="ECO:0007669"/>
    <property type="project" value="InterPro"/>
</dbReference>
<evidence type="ECO:0000256" key="4">
    <source>
        <dbReference type="ARBA" id="ARBA00022559"/>
    </source>
</evidence>
<evidence type="ECO:0000256" key="10">
    <source>
        <dbReference type="ARBA" id="ARBA00049254"/>
    </source>
</evidence>
<dbReference type="PROSITE" id="PS00437">
    <property type="entry name" value="CATALASE_1"/>
    <property type="match status" value="1"/>
</dbReference>
<name>A0A3D1UPK5_9BACT</name>
<dbReference type="Pfam" id="PF06628">
    <property type="entry name" value="Catalase-rel"/>
    <property type="match status" value="1"/>
</dbReference>
<accession>A0A3D1UPK5</accession>
<keyword evidence="6 12" id="KW-0479">Metal-binding</keyword>
<dbReference type="PANTHER" id="PTHR11465:SF61">
    <property type="entry name" value="CATALASE"/>
    <property type="match status" value="1"/>
</dbReference>
<evidence type="ECO:0000313" key="17">
    <source>
        <dbReference type="Proteomes" id="UP000283426"/>
    </source>
</evidence>
<evidence type="ECO:0000256" key="11">
    <source>
        <dbReference type="PIRSR" id="PIRSR038928-1"/>
    </source>
</evidence>
<dbReference type="InterPro" id="IPR002226">
    <property type="entry name" value="Catalase_haem_BS"/>
</dbReference>
<dbReference type="GO" id="GO:0005737">
    <property type="term" value="C:cytoplasm"/>
    <property type="evidence" value="ECO:0007669"/>
    <property type="project" value="TreeGrafter"/>
</dbReference>
<keyword evidence="9" id="KW-0376">Hydrogen peroxide</keyword>
<dbReference type="Pfam" id="PF00199">
    <property type="entry name" value="Catalase"/>
    <property type="match status" value="1"/>
</dbReference>
<comment type="similarity">
    <text evidence="2">Belongs to the catalase family.</text>
</comment>
<dbReference type="SMART" id="SM01060">
    <property type="entry name" value="Catalase"/>
    <property type="match status" value="1"/>
</dbReference>
<evidence type="ECO:0000313" key="15">
    <source>
        <dbReference type="EMBL" id="RGV26835.1"/>
    </source>
</evidence>
<evidence type="ECO:0000256" key="2">
    <source>
        <dbReference type="ARBA" id="ARBA00005329"/>
    </source>
</evidence>
<dbReference type="SUPFAM" id="SSF56634">
    <property type="entry name" value="Heme-dependent catalase-like"/>
    <property type="match status" value="1"/>
</dbReference>
<keyword evidence="5 12" id="KW-0349">Heme</keyword>
<dbReference type="AlphaFoldDB" id="A0A3D1UPK5"/>
<dbReference type="EMBL" id="QSCO01000012">
    <property type="protein sequence ID" value="RGY06467.1"/>
    <property type="molecule type" value="Genomic_DNA"/>
</dbReference>
<dbReference type="PROSITE" id="PS51402">
    <property type="entry name" value="CATALASE_3"/>
    <property type="match status" value="1"/>
</dbReference>
<evidence type="ECO:0000313" key="18">
    <source>
        <dbReference type="Proteomes" id="UP000284434"/>
    </source>
</evidence>
<gene>
    <name evidence="15" type="ORF">DWW24_08900</name>
    <name evidence="16" type="ORF">DXA53_09805</name>
</gene>
<keyword evidence="8 12" id="KW-0408">Iron</keyword>
<dbReference type="EC" id="1.11.1.6" evidence="3"/>
<dbReference type="RefSeq" id="WP_046403907.1">
    <property type="nucleotide sequence ID" value="NZ_JABWDG010000021.1"/>
</dbReference>
<evidence type="ECO:0000256" key="7">
    <source>
        <dbReference type="ARBA" id="ARBA00023002"/>
    </source>
</evidence>
<evidence type="ECO:0000256" key="6">
    <source>
        <dbReference type="ARBA" id="ARBA00022723"/>
    </source>
</evidence>
<feature type="binding site" description="axial binding residue" evidence="12">
    <location>
        <position position="339"/>
    </location>
    <ligand>
        <name>heme</name>
        <dbReference type="ChEBI" id="CHEBI:30413"/>
    </ligand>
    <ligandPart>
        <name>Fe</name>
        <dbReference type="ChEBI" id="CHEBI:18248"/>
    </ligandPart>
</feature>
<dbReference type="PANTHER" id="PTHR11465">
    <property type="entry name" value="CATALASE"/>
    <property type="match status" value="1"/>
</dbReference>
<dbReference type="Proteomes" id="UP000284434">
    <property type="component" value="Unassembled WGS sequence"/>
</dbReference>
<dbReference type="FunFam" id="2.40.180.10:FF:000001">
    <property type="entry name" value="Catalase"/>
    <property type="match status" value="1"/>
</dbReference>
<dbReference type="PIRSF" id="PIRSF038928">
    <property type="entry name" value="Catalase_clade1-3"/>
    <property type="match status" value="1"/>
</dbReference>
<keyword evidence="4 15" id="KW-0575">Peroxidase</keyword>
<dbReference type="GO" id="GO:0046872">
    <property type="term" value="F:metal ion binding"/>
    <property type="evidence" value="ECO:0007669"/>
    <property type="project" value="UniProtKB-KW"/>
</dbReference>
<evidence type="ECO:0000256" key="12">
    <source>
        <dbReference type="PIRSR" id="PIRSR038928-2"/>
    </source>
</evidence>
<dbReference type="GO" id="GO:0042744">
    <property type="term" value="P:hydrogen peroxide catabolic process"/>
    <property type="evidence" value="ECO:0007669"/>
    <property type="project" value="UniProtKB-KW"/>
</dbReference>
<feature type="domain" description="Catalase core" evidence="14">
    <location>
        <begin position="9"/>
        <end position="393"/>
    </location>
</feature>